<evidence type="ECO:0000313" key="1">
    <source>
        <dbReference type="EMBL" id="CAK7337988.1"/>
    </source>
</evidence>
<protein>
    <submittedName>
        <fullName evidence="1">Uncharacterized protein</fullName>
    </submittedName>
</protein>
<dbReference type="Proteomes" id="UP001314170">
    <property type="component" value="Unassembled WGS sequence"/>
</dbReference>
<feature type="non-terminal residue" evidence="1">
    <location>
        <position position="1"/>
    </location>
</feature>
<comment type="caution">
    <text evidence="1">The sequence shown here is derived from an EMBL/GenBank/DDBJ whole genome shotgun (WGS) entry which is preliminary data.</text>
</comment>
<accession>A0AAV1RQL9</accession>
<evidence type="ECO:0000313" key="2">
    <source>
        <dbReference type="Proteomes" id="UP001314170"/>
    </source>
</evidence>
<reference evidence="1 2" key="1">
    <citation type="submission" date="2024-01" db="EMBL/GenBank/DDBJ databases">
        <authorList>
            <person name="Waweru B."/>
        </authorList>
    </citation>
    <scope>NUCLEOTIDE SEQUENCE [LARGE SCALE GENOMIC DNA]</scope>
</reference>
<feature type="non-terminal residue" evidence="1">
    <location>
        <position position="80"/>
    </location>
</feature>
<proteinExistence type="predicted"/>
<organism evidence="1 2">
    <name type="scientific">Dovyalis caffra</name>
    <dbReference type="NCBI Taxonomy" id="77055"/>
    <lineage>
        <taxon>Eukaryota</taxon>
        <taxon>Viridiplantae</taxon>
        <taxon>Streptophyta</taxon>
        <taxon>Embryophyta</taxon>
        <taxon>Tracheophyta</taxon>
        <taxon>Spermatophyta</taxon>
        <taxon>Magnoliopsida</taxon>
        <taxon>eudicotyledons</taxon>
        <taxon>Gunneridae</taxon>
        <taxon>Pentapetalae</taxon>
        <taxon>rosids</taxon>
        <taxon>fabids</taxon>
        <taxon>Malpighiales</taxon>
        <taxon>Salicaceae</taxon>
        <taxon>Flacourtieae</taxon>
        <taxon>Dovyalis</taxon>
    </lineage>
</organism>
<gene>
    <name evidence="1" type="ORF">DCAF_LOCUS13029</name>
</gene>
<dbReference type="AlphaFoldDB" id="A0AAV1RQL9"/>
<name>A0AAV1RQL9_9ROSI</name>
<sequence>VIAWDLRRGRDARRVMYEWIVADARIGVRGWKRHTGEARCMSCGGPNRHARVMVVHGWARTCEERIAMYEHTKGGLHLGV</sequence>
<keyword evidence="2" id="KW-1185">Reference proteome</keyword>
<dbReference type="EMBL" id="CAWUPB010001108">
    <property type="protein sequence ID" value="CAK7337988.1"/>
    <property type="molecule type" value="Genomic_DNA"/>
</dbReference>